<reference evidence="2" key="1">
    <citation type="journal article" date="2019" name="Int. J. Syst. Evol. Microbiol.">
        <title>The Global Catalogue of Microorganisms (GCM) 10K type strain sequencing project: providing services to taxonomists for standard genome sequencing and annotation.</title>
        <authorList>
            <consortium name="The Broad Institute Genomics Platform"/>
            <consortium name="The Broad Institute Genome Sequencing Center for Infectious Disease"/>
            <person name="Wu L."/>
            <person name="Ma J."/>
        </authorList>
    </citation>
    <scope>NUCLEOTIDE SEQUENCE [LARGE SCALE GENOMIC DNA]</scope>
    <source>
        <strain evidence="2">JCM 17804</strain>
    </source>
</reference>
<evidence type="ECO:0000313" key="1">
    <source>
        <dbReference type="EMBL" id="GAA4347056.1"/>
    </source>
</evidence>
<keyword evidence="2" id="KW-1185">Reference proteome</keyword>
<name>A0ABP8HXZ2_9BURK</name>
<organism evidence="1 2">
    <name type="scientific">Variovorax defluvii</name>
    <dbReference type="NCBI Taxonomy" id="913761"/>
    <lineage>
        <taxon>Bacteria</taxon>
        <taxon>Pseudomonadati</taxon>
        <taxon>Pseudomonadota</taxon>
        <taxon>Betaproteobacteria</taxon>
        <taxon>Burkholderiales</taxon>
        <taxon>Comamonadaceae</taxon>
        <taxon>Variovorax</taxon>
    </lineage>
</organism>
<accession>A0ABP8HXZ2</accession>
<gene>
    <name evidence="1" type="ORF">GCM10023165_31860</name>
</gene>
<sequence>MKIFRPGSQASVKGPAEYITGMRMLEGLARRGRITAGLQTLAERGNSTVHLER</sequence>
<dbReference type="EMBL" id="BAABGJ010000046">
    <property type="protein sequence ID" value="GAA4347056.1"/>
    <property type="molecule type" value="Genomic_DNA"/>
</dbReference>
<evidence type="ECO:0000313" key="2">
    <source>
        <dbReference type="Proteomes" id="UP001500975"/>
    </source>
</evidence>
<comment type="caution">
    <text evidence="1">The sequence shown here is derived from an EMBL/GenBank/DDBJ whole genome shotgun (WGS) entry which is preliminary data.</text>
</comment>
<dbReference type="RefSeq" id="WP_345539075.1">
    <property type="nucleotide sequence ID" value="NZ_BAABGJ010000046.1"/>
</dbReference>
<proteinExistence type="predicted"/>
<protein>
    <submittedName>
        <fullName evidence="1">Uncharacterized protein</fullName>
    </submittedName>
</protein>
<dbReference type="Proteomes" id="UP001500975">
    <property type="component" value="Unassembled WGS sequence"/>
</dbReference>